<evidence type="ECO:0000256" key="2">
    <source>
        <dbReference type="SAM" id="SignalP"/>
    </source>
</evidence>
<feature type="signal peptide" evidence="2">
    <location>
        <begin position="1"/>
        <end position="19"/>
    </location>
</feature>
<dbReference type="EMBL" id="CP011387">
    <property type="protein sequence ID" value="ANE42417.1"/>
    <property type="molecule type" value="Genomic_DNA"/>
</dbReference>
<name>A0A172T639_9DEIO</name>
<evidence type="ECO:0000313" key="3">
    <source>
        <dbReference type="EMBL" id="ANE42417.1"/>
    </source>
</evidence>
<dbReference type="AlphaFoldDB" id="A0A172T639"/>
<accession>A0A172T639</accession>
<feature type="region of interest" description="Disordered" evidence="1">
    <location>
        <begin position="86"/>
        <end position="108"/>
    </location>
</feature>
<reference evidence="3 4" key="1">
    <citation type="submission" date="2015-01" db="EMBL/GenBank/DDBJ databases">
        <title>Deinococcus puniceus/DY1/ whole genome sequencing.</title>
        <authorList>
            <person name="Kim M.K."/>
            <person name="Srinivasan S."/>
            <person name="Lee J.-J."/>
        </authorList>
    </citation>
    <scope>NUCLEOTIDE SEQUENCE [LARGE SCALE GENOMIC DNA]</scope>
    <source>
        <strain evidence="3 4">DY1</strain>
    </source>
</reference>
<feature type="chain" id="PRO_5008000410" description="MYXO-CTERM domain-containing protein" evidence="2">
    <location>
        <begin position="20"/>
        <end position="142"/>
    </location>
</feature>
<organism evidence="3 4">
    <name type="scientific">Deinococcus puniceus</name>
    <dbReference type="NCBI Taxonomy" id="1182568"/>
    <lineage>
        <taxon>Bacteria</taxon>
        <taxon>Thermotogati</taxon>
        <taxon>Deinococcota</taxon>
        <taxon>Deinococci</taxon>
        <taxon>Deinococcales</taxon>
        <taxon>Deinococcaceae</taxon>
        <taxon>Deinococcus</taxon>
    </lineage>
</organism>
<protein>
    <recommendedName>
        <fullName evidence="5">MYXO-CTERM domain-containing protein</fullName>
    </recommendedName>
</protein>
<evidence type="ECO:0000313" key="4">
    <source>
        <dbReference type="Proteomes" id="UP000077363"/>
    </source>
</evidence>
<keyword evidence="4" id="KW-1185">Reference proteome</keyword>
<keyword evidence="2" id="KW-0732">Signal</keyword>
<dbReference type="STRING" id="1182568.SU48_00065"/>
<evidence type="ECO:0000256" key="1">
    <source>
        <dbReference type="SAM" id="MobiDB-lite"/>
    </source>
</evidence>
<dbReference type="KEGG" id="dpu:SU48_00065"/>
<gene>
    <name evidence="3" type="ORF">SU48_00065</name>
</gene>
<dbReference type="RefSeq" id="WP_064013461.1">
    <property type="nucleotide sequence ID" value="NZ_CP011387.1"/>
</dbReference>
<evidence type="ECO:0008006" key="5">
    <source>
        <dbReference type="Google" id="ProtNLM"/>
    </source>
</evidence>
<sequence>MNKTLLTLALLFAAPTTLATAPSSAYIQVQDDTTDGAAEQAGEAVDGAAAATGEAIDDAAAATGEVVDDAAAATGEAVDDAAGNLTGADEAIDPNGDGVVDANNNGTADTREFPWGLLGLLGLFGLLGRNRPATVTTTTDRR</sequence>
<feature type="compositionally biased region" description="Low complexity" evidence="1">
    <location>
        <begin position="95"/>
        <end position="106"/>
    </location>
</feature>
<dbReference type="PATRIC" id="fig|1182568.3.peg.15"/>
<dbReference type="Proteomes" id="UP000077363">
    <property type="component" value="Chromosome"/>
</dbReference>
<proteinExistence type="predicted"/>